<keyword evidence="1" id="KW-0547">Nucleotide-binding</keyword>
<dbReference type="AlphaFoldDB" id="A0A7S3Q1V3"/>
<dbReference type="PANTHER" id="PTHR11630:SF42">
    <property type="entry name" value="DNA REPLICATION LICENSING FACTOR MCM5"/>
    <property type="match status" value="1"/>
</dbReference>
<dbReference type="GO" id="GO:0005524">
    <property type="term" value="F:ATP binding"/>
    <property type="evidence" value="ECO:0007669"/>
    <property type="project" value="UniProtKB-KW"/>
</dbReference>
<name>A0A7S3Q1V3_9STRA</name>
<feature type="domain" description="MCM C-terminal AAA(+) ATPase" evidence="3">
    <location>
        <begin position="39"/>
        <end position="90"/>
    </location>
</feature>
<gene>
    <name evidence="4" type="ORF">CDEB00056_LOCUS7875</name>
</gene>
<organism evidence="4">
    <name type="scientific">Chaetoceros debilis</name>
    <dbReference type="NCBI Taxonomy" id="122233"/>
    <lineage>
        <taxon>Eukaryota</taxon>
        <taxon>Sar</taxon>
        <taxon>Stramenopiles</taxon>
        <taxon>Ochrophyta</taxon>
        <taxon>Bacillariophyta</taxon>
        <taxon>Coscinodiscophyceae</taxon>
        <taxon>Chaetocerotophycidae</taxon>
        <taxon>Chaetocerotales</taxon>
        <taxon>Chaetocerotaceae</taxon>
        <taxon>Chaetoceros</taxon>
    </lineage>
</organism>
<dbReference type="GO" id="GO:0003697">
    <property type="term" value="F:single-stranded DNA binding"/>
    <property type="evidence" value="ECO:0007669"/>
    <property type="project" value="TreeGrafter"/>
</dbReference>
<dbReference type="PROSITE" id="PS50051">
    <property type="entry name" value="MCM_2"/>
    <property type="match status" value="1"/>
</dbReference>
<evidence type="ECO:0000256" key="1">
    <source>
        <dbReference type="ARBA" id="ARBA00022741"/>
    </source>
</evidence>
<dbReference type="Pfam" id="PF00493">
    <property type="entry name" value="MCM"/>
    <property type="match status" value="1"/>
</dbReference>
<dbReference type="GO" id="GO:0006270">
    <property type="term" value="P:DNA replication initiation"/>
    <property type="evidence" value="ECO:0007669"/>
    <property type="project" value="TreeGrafter"/>
</dbReference>
<dbReference type="Gene3D" id="3.40.50.300">
    <property type="entry name" value="P-loop containing nucleotide triphosphate hydrolases"/>
    <property type="match status" value="1"/>
</dbReference>
<accession>A0A7S3Q1V3</accession>
<protein>
    <recommendedName>
        <fullName evidence="3">MCM C-terminal AAA(+) ATPase domain-containing protein</fullName>
    </recommendedName>
</protein>
<dbReference type="InterPro" id="IPR027417">
    <property type="entry name" value="P-loop_NTPase"/>
</dbReference>
<evidence type="ECO:0000313" key="4">
    <source>
        <dbReference type="EMBL" id="CAE0463034.1"/>
    </source>
</evidence>
<dbReference type="GO" id="GO:0000727">
    <property type="term" value="P:double-strand break repair via break-induced replication"/>
    <property type="evidence" value="ECO:0007669"/>
    <property type="project" value="TreeGrafter"/>
</dbReference>
<dbReference type="InterPro" id="IPR001208">
    <property type="entry name" value="MCM_dom"/>
</dbReference>
<evidence type="ECO:0000256" key="2">
    <source>
        <dbReference type="ARBA" id="ARBA00022840"/>
    </source>
</evidence>
<dbReference type="EMBL" id="HBIO01010168">
    <property type="protein sequence ID" value="CAE0463034.1"/>
    <property type="molecule type" value="Transcribed_RNA"/>
</dbReference>
<evidence type="ECO:0000259" key="3">
    <source>
        <dbReference type="PROSITE" id="PS50051"/>
    </source>
</evidence>
<dbReference type="GO" id="GO:0043138">
    <property type="term" value="F:3'-5' DNA helicase activity"/>
    <property type="evidence" value="ECO:0007669"/>
    <property type="project" value="TreeGrafter"/>
</dbReference>
<dbReference type="GO" id="GO:0017116">
    <property type="term" value="F:single-stranded DNA helicase activity"/>
    <property type="evidence" value="ECO:0007669"/>
    <property type="project" value="TreeGrafter"/>
</dbReference>
<keyword evidence="2" id="KW-0067">ATP-binding</keyword>
<dbReference type="PANTHER" id="PTHR11630">
    <property type="entry name" value="DNA REPLICATION LICENSING FACTOR MCM FAMILY MEMBER"/>
    <property type="match status" value="1"/>
</dbReference>
<reference evidence="4" key="1">
    <citation type="submission" date="2021-01" db="EMBL/GenBank/DDBJ databases">
        <authorList>
            <person name="Corre E."/>
            <person name="Pelletier E."/>
            <person name="Niang G."/>
            <person name="Scheremetjew M."/>
            <person name="Finn R."/>
            <person name="Kale V."/>
            <person name="Holt S."/>
            <person name="Cochrane G."/>
            <person name="Meng A."/>
            <person name="Brown T."/>
            <person name="Cohen L."/>
        </authorList>
    </citation>
    <scope>NUCLEOTIDE SEQUENCE</scope>
    <source>
        <strain evidence="4">MM31A-1</strain>
    </source>
</reference>
<dbReference type="GO" id="GO:0042555">
    <property type="term" value="C:MCM complex"/>
    <property type="evidence" value="ECO:0007669"/>
    <property type="project" value="TreeGrafter"/>
</dbReference>
<dbReference type="GO" id="GO:0005634">
    <property type="term" value="C:nucleus"/>
    <property type="evidence" value="ECO:0007669"/>
    <property type="project" value="TreeGrafter"/>
</dbReference>
<dbReference type="InterPro" id="IPR031327">
    <property type="entry name" value="MCM"/>
</dbReference>
<sequence>MTVRRRVSVMQRDSGTGDQVAFTLSEEAAFRLLAHQSDVYDILSRSMAPSISGSYTHDIKKAMVCQLFSGLSKKITDEMRMRGKINELLLVIFPWPRVNVWGSAARLMESVAKD</sequence>
<proteinExistence type="predicted"/>